<organism evidence="1">
    <name type="scientific">Pasteurella multocida</name>
    <dbReference type="NCBI Taxonomy" id="747"/>
    <lineage>
        <taxon>Bacteria</taxon>
        <taxon>Pseudomonadati</taxon>
        <taxon>Pseudomonadota</taxon>
        <taxon>Gammaproteobacteria</taxon>
        <taxon>Pasteurellales</taxon>
        <taxon>Pasteurellaceae</taxon>
        <taxon>Pasteurella</taxon>
    </lineage>
</organism>
<reference evidence="1" key="1">
    <citation type="submission" date="2015-01" db="EMBL/GenBank/DDBJ databases">
        <title>Draft genome sequence of Pasteurella multocida isolated from alpaca pneumonia.</title>
        <authorList>
            <person name="Maturrano L."/>
            <person name="Hurtado R."/>
            <person name="Allasi N."/>
            <person name="Juscamayta E."/>
            <person name="Fernandez D."/>
            <person name="Maximiliano J."/>
            <person name="Rimac R."/>
            <person name="Rosadio R."/>
        </authorList>
    </citation>
    <scope>NUCLEOTIDE SEQUENCE</scope>
    <source>
        <strain evidence="1">UNMSM</strain>
    </source>
</reference>
<dbReference type="InterPro" id="IPR016181">
    <property type="entry name" value="Acyl_CoA_acyltransferase"/>
</dbReference>
<proteinExistence type="predicted"/>
<sequence length="146" mass="17216">MKMKIFKAEQWNLESLLPLFEQYRLSHGMSENPDRTLAFLTNRIRFSESIFFIAVDDTHQALGFIQLYPRLSSLQLQRYWQLTDIFVQACPYKTEIYAALIAKAKEFVRYTQSTRLVIEQAPQQQAMFEAEGFKMNTKKSIFELSL</sequence>
<evidence type="ECO:0000313" key="1">
    <source>
        <dbReference type="EMBL" id="AMK08766.1"/>
    </source>
</evidence>
<dbReference type="EMBL" id="KP660927">
    <property type="protein sequence ID" value="AMK08766.1"/>
    <property type="molecule type" value="Genomic_DNA"/>
</dbReference>
<protein>
    <submittedName>
        <fullName evidence="1">PM1312 protein</fullName>
    </submittedName>
</protein>
<accession>A0A140D792</accession>
<dbReference type="Gene3D" id="3.40.630.30">
    <property type="match status" value="1"/>
</dbReference>
<name>A0A140D792_PASMD</name>
<dbReference type="SUPFAM" id="SSF55729">
    <property type="entry name" value="Acyl-CoA N-acyltransferases (Nat)"/>
    <property type="match status" value="1"/>
</dbReference>
<gene>
    <name evidence="1" type="primary">PM1312</name>
</gene>
<dbReference type="AlphaFoldDB" id="A0A140D792"/>